<dbReference type="Gene3D" id="6.10.140.420">
    <property type="match status" value="1"/>
</dbReference>
<dbReference type="GO" id="GO:0005681">
    <property type="term" value="C:spliceosomal complex"/>
    <property type="evidence" value="ECO:0007669"/>
    <property type="project" value="UniProtKB-KW"/>
</dbReference>
<feature type="compositionally biased region" description="Polar residues" evidence="7">
    <location>
        <begin position="235"/>
        <end position="246"/>
    </location>
</feature>
<evidence type="ECO:0000313" key="10">
    <source>
        <dbReference type="Proteomes" id="UP001465755"/>
    </source>
</evidence>
<evidence type="ECO:0000256" key="4">
    <source>
        <dbReference type="ARBA" id="ARBA00022728"/>
    </source>
</evidence>
<keyword evidence="5" id="KW-0508">mRNA splicing</keyword>
<reference evidence="9 10" key="1">
    <citation type="journal article" date="2024" name="Nat. Commun.">
        <title>Phylogenomics reveals the evolutionary origins of lichenization in chlorophyte algae.</title>
        <authorList>
            <person name="Puginier C."/>
            <person name="Libourel C."/>
            <person name="Otte J."/>
            <person name="Skaloud P."/>
            <person name="Haon M."/>
            <person name="Grisel S."/>
            <person name="Petersen M."/>
            <person name="Berrin J.G."/>
            <person name="Delaux P.M."/>
            <person name="Dal Grande F."/>
            <person name="Keller J."/>
        </authorList>
    </citation>
    <scope>NUCLEOTIDE SEQUENCE [LARGE SCALE GENOMIC DNA]</scope>
    <source>
        <strain evidence="9 10">SAG 2036</strain>
    </source>
</reference>
<evidence type="ECO:0000256" key="6">
    <source>
        <dbReference type="ARBA" id="ARBA00023242"/>
    </source>
</evidence>
<dbReference type="PANTHER" id="PTHR36562:SF5">
    <property type="entry name" value="SERINE_ARGININE REPETITIVE MATRIX 2"/>
    <property type="match status" value="1"/>
</dbReference>
<evidence type="ECO:0000256" key="3">
    <source>
        <dbReference type="ARBA" id="ARBA00022664"/>
    </source>
</evidence>
<gene>
    <name evidence="9" type="ORF">WJX73_002414</name>
</gene>
<evidence type="ECO:0000256" key="7">
    <source>
        <dbReference type="SAM" id="MobiDB-lite"/>
    </source>
</evidence>
<comment type="caution">
    <text evidence="9">The sequence shown here is derived from an EMBL/GenBank/DDBJ whole genome shotgun (WGS) entry which is preliminary data.</text>
</comment>
<feature type="region of interest" description="Disordered" evidence="7">
    <location>
        <begin position="135"/>
        <end position="326"/>
    </location>
</feature>
<proteinExistence type="inferred from homology"/>
<feature type="domain" description="CWF21" evidence="8">
    <location>
        <begin position="55"/>
        <end position="101"/>
    </location>
</feature>
<name>A0AAW1PVP8_9CHLO</name>
<sequence>MYNGIGLQTVRGSGTSGYVQANKFNIRRLPDRRVLQSEAGEGPGPGQQQPNKAILDHNRKRELELEVMKEQDRLEEAGDLTSAEVEAKLVQFRESLEAQAQDAATAVQPRNDKETHWLAEKKLEELARVREAWGLGDSKEGDAFNHEVQEAKKQARIAEREKKRQEAEDRQAQKEKEKKQKEKEAKKQVKLRAKEEAERQKKREEEARKAAEEAARPKAVPAAERYIPRPATPPQEDTSPERSLTPSPSPTKAAVDGIAEPPPPRAAPKRIAVERVPSPAPRKRARGSGQTTAHSKPGKHQAKGQGRNRNQWAQQEGPQSLPIGIQ</sequence>
<comment type="similarity">
    <text evidence="2">Belongs to the CWC21 family.</text>
</comment>
<feature type="compositionally biased region" description="Basic and acidic residues" evidence="7">
    <location>
        <begin position="135"/>
        <end position="216"/>
    </location>
</feature>
<dbReference type="SMART" id="SM01115">
    <property type="entry name" value="cwf21"/>
    <property type="match status" value="1"/>
</dbReference>
<organism evidence="9 10">
    <name type="scientific">Symbiochloris irregularis</name>
    <dbReference type="NCBI Taxonomy" id="706552"/>
    <lineage>
        <taxon>Eukaryota</taxon>
        <taxon>Viridiplantae</taxon>
        <taxon>Chlorophyta</taxon>
        <taxon>core chlorophytes</taxon>
        <taxon>Trebouxiophyceae</taxon>
        <taxon>Trebouxiales</taxon>
        <taxon>Trebouxiaceae</taxon>
        <taxon>Symbiochloris</taxon>
    </lineage>
</organism>
<comment type="subcellular location">
    <subcellularLocation>
        <location evidence="1">Nucleus</location>
    </subcellularLocation>
</comment>
<evidence type="ECO:0000259" key="8">
    <source>
        <dbReference type="SMART" id="SM01115"/>
    </source>
</evidence>
<keyword evidence="6" id="KW-0539">Nucleus</keyword>
<dbReference type="AlphaFoldDB" id="A0AAW1PVP8"/>
<keyword evidence="4" id="KW-0747">Spliceosome</keyword>
<dbReference type="EMBL" id="JALJOQ010000002">
    <property type="protein sequence ID" value="KAK9813865.1"/>
    <property type="molecule type" value="Genomic_DNA"/>
</dbReference>
<dbReference type="Pfam" id="PF08312">
    <property type="entry name" value="cwf21"/>
    <property type="match status" value="1"/>
</dbReference>
<accession>A0AAW1PVP8</accession>
<dbReference type="GO" id="GO:0006397">
    <property type="term" value="P:mRNA processing"/>
    <property type="evidence" value="ECO:0007669"/>
    <property type="project" value="UniProtKB-KW"/>
</dbReference>
<dbReference type="Proteomes" id="UP001465755">
    <property type="component" value="Unassembled WGS sequence"/>
</dbReference>
<evidence type="ECO:0000256" key="1">
    <source>
        <dbReference type="ARBA" id="ARBA00004123"/>
    </source>
</evidence>
<protein>
    <recommendedName>
        <fullName evidence="8">CWF21 domain-containing protein</fullName>
    </recommendedName>
</protein>
<dbReference type="InterPro" id="IPR013170">
    <property type="entry name" value="mRNA_splic_Cwf21_dom"/>
</dbReference>
<feature type="compositionally biased region" description="Polar residues" evidence="7">
    <location>
        <begin position="307"/>
        <end position="318"/>
    </location>
</feature>
<evidence type="ECO:0000256" key="5">
    <source>
        <dbReference type="ARBA" id="ARBA00023187"/>
    </source>
</evidence>
<keyword evidence="3" id="KW-0507">mRNA processing</keyword>
<dbReference type="GO" id="GO:0008380">
    <property type="term" value="P:RNA splicing"/>
    <property type="evidence" value="ECO:0007669"/>
    <property type="project" value="UniProtKB-KW"/>
</dbReference>
<evidence type="ECO:0000256" key="2">
    <source>
        <dbReference type="ARBA" id="ARBA00005954"/>
    </source>
</evidence>
<keyword evidence="10" id="KW-1185">Reference proteome</keyword>
<feature type="region of interest" description="Disordered" evidence="7">
    <location>
        <begin position="29"/>
        <end position="54"/>
    </location>
</feature>
<evidence type="ECO:0000313" key="9">
    <source>
        <dbReference type="EMBL" id="KAK9813865.1"/>
    </source>
</evidence>
<dbReference type="PANTHER" id="PTHR36562">
    <property type="entry name" value="SERINE/ARGININE REPETITIVE MATRIX 2"/>
    <property type="match status" value="1"/>
</dbReference>
<dbReference type="CDD" id="cd21372">
    <property type="entry name" value="cwf21_CWC21-like"/>
    <property type="match status" value="1"/>
</dbReference>
<dbReference type="InterPro" id="IPR051372">
    <property type="entry name" value="CWC21"/>
</dbReference>